<dbReference type="InterPro" id="IPR006645">
    <property type="entry name" value="NGN-like_dom"/>
</dbReference>
<dbReference type="InterPro" id="IPR043425">
    <property type="entry name" value="NusG-like"/>
</dbReference>
<dbReference type="CDD" id="cd09892">
    <property type="entry name" value="NGN_SP_RfaH"/>
    <property type="match status" value="1"/>
</dbReference>
<feature type="domain" description="NusG-like N-terminal" evidence="4">
    <location>
        <begin position="6"/>
        <end position="105"/>
    </location>
</feature>
<proteinExistence type="predicted"/>
<dbReference type="KEGG" id="pden:F1C79_01320"/>
<keyword evidence="3" id="KW-0804">Transcription</keyword>
<evidence type="ECO:0000313" key="6">
    <source>
        <dbReference type="Proteomes" id="UP000326659"/>
    </source>
</evidence>
<evidence type="ECO:0000256" key="2">
    <source>
        <dbReference type="ARBA" id="ARBA00023015"/>
    </source>
</evidence>
<organism evidence="5 6">
    <name type="scientific">Pseudomonas denitrificans</name>
    <dbReference type="NCBI Taxonomy" id="43306"/>
    <lineage>
        <taxon>Bacteria</taxon>
        <taxon>Pseudomonadati</taxon>
        <taxon>Pseudomonadota</taxon>
        <taxon>Gammaproteobacteria</taxon>
        <taxon>Pseudomonadales</taxon>
        <taxon>Pseudomonadaceae</taxon>
        <taxon>Halopseudomonas</taxon>
    </lineage>
</organism>
<dbReference type="SUPFAM" id="SSF82679">
    <property type="entry name" value="N-utilization substance G protein NusG, N-terminal domain"/>
    <property type="match status" value="1"/>
</dbReference>
<gene>
    <name evidence="5" type="primary">rfaH</name>
    <name evidence="5" type="ORF">F1C79_01320</name>
</gene>
<dbReference type="PANTHER" id="PTHR30265:SF7">
    <property type="entry name" value="TRANSCRIPTION ANTITERMINATION PROTEIN RFAH"/>
    <property type="match status" value="1"/>
</dbReference>
<dbReference type="Pfam" id="PF02357">
    <property type="entry name" value="NusG"/>
    <property type="match status" value="1"/>
</dbReference>
<evidence type="ECO:0000313" key="5">
    <source>
        <dbReference type="EMBL" id="QEY70408.1"/>
    </source>
</evidence>
<sequence length="165" mass="19111">MQATTDKRWYLLQCKPRQDFRALENLENQGFECLLPTHQVERLRNGQWRRQEEALFPGYLFIELDTQQDNWMPVRSTRGVSQIVRFGENPLPVSNNIIDYLRQRNAPLEHELEPGDKVIINWAGTSGIEAIYLAKDGAQRVILLLKLLQREVQVSSPVQGLIRAS</sequence>
<reference evidence="5 6" key="1">
    <citation type="submission" date="2019-09" db="EMBL/GenBank/DDBJ databases">
        <title>Prosopis cineraria nodule microbiome.</title>
        <authorList>
            <person name="Chaluvadi S.R."/>
            <person name="Ali R."/>
            <person name="Wang X."/>
        </authorList>
    </citation>
    <scope>NUCLEOTIDE SEQUENCE [LARGE SCALE GENOMIC DNA]</scope>
    <source>
        <strain evidence="5 6">BG1</strain>
    </source>
</reference>
<dbReference type="InterPro" id="IPR036735">
    <property type="entry name" value="NGN_dom_sf"/>
</dbReference>
<keyword evidence="6" id="KW-1185">Reference proteome</keyword>
<dbReference type="PANTHER" id="PTHR30265">
    <property type="entry name" value="RHO-INTERACTING TRANSCRIPTION TERMINATION FACTOR NUSG"/>
    <property type="match status" value="1"/>
</dbReference>
<dbReference type="RefSeq" id="WP_151186261.1">
    <property type="nucleotide sequence ID" value="NZ_CP043626.1"/>
</dbReference>
<dbReference type="InterPro" id="IPR010215">
    <property type="entry name" value="Transcription_antiterm_RfaH"/>
</dbReference>
<dbReference type="GO" id="GO:0005829">
    <property type="term" value="C:cytosol"/>
    <property type="evidence" value="ECO:0007669"/>
    <property type="project" value="TreeGrafter"/>
</dbReference>
<keyword evidence="2" id="KW-0805">Transcription regulation</keyword>
<dbReference type="EMBL" id="CP043626">
    <property type="protein sequence ID" value="QEY70408.1"/>
    <property type="molecule type" value="Genomic_DNA"/>
</dbReference>
<dbReference type="SMART" id="SM00738">
    <property type="entry name" value="NGN"/>
    <property type="match status" value="1"/>
</dbReference>
<dbReference type="GO" id="GO:0006354">
    <property type="term" value="P:DNA-templated transcription elongation"/>
    <property type="evidence" value="ECO:0007669"/>
    <property type="project" value="InterPro"/>
</dbReference>
<dbReference type="Proteomes" id="UP000326659">
    <property type="component" value="Chromosome"/>
</dbReference>
<dbReference type="NCBIfam" id="NF006534">
    <property type="entry name" value="PRK09014.1"/>
    <property type="match status" value="1"/>
</dbReference>
<protein>
    <submittedName>
        <fullName evidence="5">Transcription/translation regulatory transformer protein RfaH</fullName>
    </submittedName>
</protein>
<dbReference type="NCBIfam" id="TIGR01955">
    <property type="entry name" value="RfaH"/>
    <property type="match status" value="1"/>
</dbReference>
<dbReference type="AlphaFoldDB" id="A0A9X7MVM6"/>
<dbReference type="OrthoDB" id="9790639at2"/>
<accession>A0A9X7MVM6</accession>
<keyword evidence="1" id="KW-0889">Transcription antitermination</keyword>
<dbReference type="GO" id="GO:0031564">
    <property type="term" value="P:transcription antitermination"/>
    <property type="evidence" value="ECO:0007669"/>
    <property type="project" value="UniProtKB-KW"/>
</dbReference>
<evidence type="ECO:0000259" key="4">
    <source>
        <dbReference type="SMART" id="SM00738"/>
    </source>
</evidence>
<name>A0A9X7MVM6_PSEDE</name>
<evidence type="ECO:0000256" key="1">
    <source>
        <dbReference type="ARBA" id="ARBA00022814"/>
    </source>
</evidence>
<dbReference type="Gene3D" id="3.30.70.940">
    <property type="entry name" value="NusG, N-terminal domain"/>
    <property type="match status" value="1"/>
</dbReference>
<evidence type="ECO:0000256" key="3">
    <source>
        <dbReference type="ARBA" id="ARBA00023163"/>
    </source>
</evidence>